<name>A0ABQ0A9E9_9GAMM</name>
<comment type="caution">
    <text evidence="1">The sequence shown here is derived from an EMBL/GenBank/DDBJ whole genome shotgun (WGS) entry which is preliminary data.</text>
</comment>
<dbReference type="EMBL" id="BAABWN010000006">
    <property type="protein sequence ID" value="GAA6168241.1"/>
    <property type="molecule type" value="Genomic_DNA"/>
</dbReference>
<protein>
    <submittedName>
        <fullName evidence="1">Uncharacterized protein</fullName>
    </submittedName>
</protein>
<dbReference type="RefSeq" id="WP_353302912.1">
    <property type="nucleotide sequence ID" value="NZ_BAABWN010000006.1"/>
</dbReference>
<gene>
    <name evidence="1" type="ORF">NBRC116591_20520</name>
</gene>
<proteinExistence type="predicted"/>
<reference evidence="1 2" key="1">
    <citation type="submission" date="2024-04" db="EMBL/GenBank/DDBJ databases">
        <title>Draft genome sequence of Sessilibacter corallicola NBRC 116591.</title>
        <authorList>
            <person name="Miyakawa T."/>
            <person name="Kusuya Y."/>
            <person name="Miura T."/>
        </authorList>
    </citation>
    <scope>NUCLEOTIDE SEQUENCE [LARGE SCALE GENOMIC DNA]</scope>
    <source>
        <strain evidence="1 2">KU-00831-HH</strain>
    </source>
</reference>
<organism evidence="1 2">
    <name type="scientific">Sessilibacter corallicola</name>
    <dbReference type="NCBI Taxonomy" id="2904075"/>
    <lineage>
        <taxon>Bacteria</taxon>
        <taxon>Pseudomonadati</taxon>
        <taxon>Pseudomonadota</taxon>
        <taxon>Gammaproteobacteria</taxon>
        <taxon>Cellvibrionales</taxon>
        <taxon>Cellvibrionaceae</taxon>
        <taxon>Sessilibacter</taxon>
    </lineage>
</organism>
<evidence type="ECO:0000313" key="2">
    <source>
        <dbReference type="Proteomes" id="UP001465153"/>
    </source>
</evidence>
<sequence>MIKYRYDEEPLYLNYHFKKMEEIRAKEILDSGMLSSPDDAEYLARYFWKMVDFSISEEKAGVELPWPESREFWNEKLMNSISGYIEAEGFEESWDKVVGE</sequence>
<dbReference type="Proteomes" id="UP001465153">
    <property type="component" value="Unassembled WGS sequence"/>
</dbReference>
<evidence type="ECO:0000313" key="1">
    <source>
        <dbReference type="EMBL" id="GAA6168241.1"/>
    </source>
</evidence>
<keyword evidence="2" id="KW-1185">Reference proteome</keyword>
<accession>A0ABQ0A9E9</accession>